<dbReference type="SUPFAM" id="SSF55874">
    <property type="entry name" value="ATPase domain of HSP90 chaperone/DNA topoisomerase II/histidine kinase"/>
    <property type="match status" value="1"/>
</dbReference>
<keyword evidence="8" id="KW-0547">Nucleotide-binding</keyword>
<protein>
    <recommendedName>
        <fullName evidence="16">Heme sensor protein HssS</fullName>
        <ecNumber evidence="3">2.7.13.3</ecNumber>
    </recommendedName>
</protein>
<comment type="function">
    <text evidence="15">Member of the two-component regulatory system HssS/HssR involved in intracellular heme homeostasis and tempering of staphylococcal virulence. HssS functions as a heme sensor histidine kinase which is autophosphorylated at a histidine residue and transfers its phosphate group to an aspartate residue of HssR. HssR/HssS activates the expression of hrtAB, an efflux pump, in response to extracellular heme, hemin, hemoglobin or blood.</text>
</comment>
<comment type="catalytic activity">
    <reaction evidence="1">
        <text>ATP + protein L-histidine = ADP + protein N-phospho-L-histidine.</text>
        <dbReference type="EC" id="2.7.13.3"/>
    </reaction>
</comment>
<dbReference type="PANTHER" id="PTHR45528">
    <property type="entry name" value="SENSOR HISTIDINE KINASE CPXA"/>
    <property type="match status" value="1"/>
</dbReference>
<evidence type="ECO:0000256" key="9">
    <source>
        <dbReference type="ARBA" id="ARBA00022777"/>
    </source>
</evidence>
<gene>
    <name evidence="20" type="ORF">GCM10008013_24130</name>
</gene>
<dbReference type="InterPro" id="IPR005467">
    <property type="entry name" value="His_kinase_dom"/>
</dbReference>
<keyword evidence="21" id="KW-1185">Reference proteome</keyword>
<dbReference type="SMART" id="SM00304">
    <property type="entry name" value="HAMP"/>
    <property type="match status" value="1"/>
</dbReference>
<keyword evidence="7 17" id="KW-0812">Transmembrane</keyword>
<dbReference type="Pfam" id="PF00672">
    <property type="entry name" value="HAMP"/>
    <property type="match status" value="1"/>
</dbReference>
<dbReference type="EC" id="2.7.13.3" evidence="3"/>
<keyword evidence="13" id="KW-0843">Virulence</keyword>
<evidence type="ECO:0000259" key="18">
    <source>
        <dbReference type="PROSITE" id="PS50109"/>
    </source>
</evidence>
<dbReference type="PRINTS" id="PR00344">
    <property type="entry name" value="BCTRLSENSOR"/>
</dbReference>
<evidence type="ECO:0000259" key="19">
    <source>
        <dbReference type="PROSITE" id="PS50885"/>
    </source>
</evidence>
<evidence type="ECO:0000256" key="11">
    <source>
        <dbReference type="ARBA" id="ARBA00022989"/>
    </source>
</evidence>
<evidence type="ECO:0000256" key="6">
    <source>
        <dbReference type="ARBA" id="ARBA00022679"/>
    </source>
</evidence>
<dbReference type="Gene3D" id="1.10.287.130">
    <property type="match status" value="1"/>
</dbReference>
<proteinExistence type="predicted"/>
<dbReference type="InterPro" id="IPR003661">
    <property type="entry name" value="HisK_dim/P_dom"/>
</dbReference>
<evidence type="ECO:0000256" key="14">
    <source>
        <dbReference type="ARBA" id="ARBA00023136"/>
    </source>
</evidence>
<dbReference type="PANTHER" id="PTHR45528:SF11">
    <property type="entry name" value="HISTIDINE KINASE"/>
    <property type="match status" value="1"/>
</dbReference>
<dbReference type="SUPFAM" id="SSF47384">
    <property type="entry name" value="Homodimeric domain of signal transducing histidine kinase"/>
    <property type="match status" value="1"/>
</dbReference>
<keyword evidence="12" id="KW-0902">Two-component regulatory system</keyword>
<dbReference type="RefSeq" id="WP_188538989.1">
    <property type="nucleotide sequence ID" value="NZ_BMFT01000001.1"/>
</dbReference>
<evidence type="ECO:0000256" key="1">
    <source>
        <dbReference type="ARBA" id="ARBA00000085"/>
    </source>
</evidence>
<feature type="transmembrane region" description="Helical" evidence="17">
    <location>
        <begin position="162"/>
        <end position="187"/>
    </location>
</feature>
<evidence type="ECO:0000256" key="2">
    <source>
        <dbReference type="ARBA" id="ARBA00004651"/>
    </source>
</evidence>
<evidence type="ECO:0000313" key="21">
    <source>
        <dbReference type="Proteomes" id="UP000659344"/>
    </source>
</evidence>
<evidence type="ECO:0000256" key="15">
    <source>
        <dbReference type="ARBA" id="ARBA00037219"/>
    </source>
</evidence>
<reference evidence="21" key="1">
    <citation type="journal article" date="2019" name="Int. J. Syst. Evol. Microbiol.">
        <title>The Global Catalogue of Microorganisms (GCM) 10K type strain sequencing project: providing services to taxonomists for standard genome sequencing and annotation.</title>
        <authorList>
            <consortium name="The Broad Institute Genomics Platform"/>
            <consortium name="The Broad Institute Genome Sequencing Center for Infectious Disease"/>
            <person name="Wu L."/>
            <person name="Ma J."/>
        </authorList>
    </citation>
    <scope>NUCLEOTIDE SEQUENCE [LARGE SCALE GENOMIC DNA]</scope>
    <source>
        <strain evidence="21">CGMCC 1.12769</strain>
    </source>
</reference>
<keyword evidence="4" id="KW-1003">Cell membrane</keyword>
<keyword evidence="14 17" id="KW-0472">Membrane</keyword>
<keyword evidence="6" id="KW-0808">Transferase</keyword>
<feature type="domain" description="HAMP" evidence="19">
    <location>
        <begin position="184"/>
        <end position="236"/>
    </location>
</feature>
<keyword evidence="5" id="KW-0597">Phosphoprotein</keyword>
<dbReference type="InterPro" id="IPR004358">
    <property type="entry name" value="Sig_transdc_His_kin-like_C"/>
</dbReference>
<evidence type="ECO:0000256" key="7">
    <source>
        <dbReference type="ARBA" id="ARBA00022692"/>
    </source>
</evidence>
<dbReference type="InterPro" id="IPR003660">
    <property type="entry name" value="HAMP_dom"/>
</dbReference>
<keyword evidence="11 17" id="KW-1133">Transmembrane helix</keyword>
<evidence type="ECO:0000256" key="5">
    <source>
        <dbReference type="ARBA" id="ARBA00022553"/>
    </source>
</evidence>
<dbReference type="GO" id="GO:0016301">
    <property type="term" value="F:kinase activity"/>
    <property type="evidence" value="ECO:0007669"/>
    <property type="project" value="UniProtKB-KW"/>
</dbReference>
<evidence type="ECO:0000256" key="12">
    <source>
        <dbReference type="ARBA" id="ARBA00023012"/>
    </source>
</evidence>
<dbReference type="SMART" id="SM00387">
    <property type="entry name" value="HATPase_c"/>
    <property type="match status" value="1"/>
</dbReference>
<dbReference type="PROSITE" id="PS50885">
    <property type="entry name" value="HAMP"/>
    <property type="match status" value="1"/>
</dbReference>
<comment type="caution">
    <text evidence="20">The sequence shown here is derived from an EMBL/GenBank/DDBJ whole genome shotgun (WGS) entry which is preliminary data.</text>
</comment>
<dbReference type="Gene3D" id="6.10.340.10">
    <property type="match status" value="1"/>
</dbReference>
<evidence type="ECO:0000256" key="4">
    <source>
        <dbReference type="ARBA" id="ARBA00022475"/>
    </source>
</evidence>
<evidence type="ECO:0000256" key="17">
    <source>
        <dbReference type="SAM" id="Phobius"/>
    </source>
</evidence>
<keyword evidence="10" id="KW-0067">ATP-binding</keyword>
<evidence type="ECO:0000256" key="8">
    <source>
        <dbReference type="ARBA" id="ARBA00022741"/>
    </source>
</evidence>
<dbReference type="EMBL" id="BMFT01000001">
    <property type="protein sequence ID" value="GGH24400.1"/>
    <property type="molecule type" value="Genomic_DNA"/>
</dbReference>
<feature type="transmembrane region" description="Helical" evidence="17">
    <location>
        <begin position="9"/>
        <end position="31"/>
    </location>
</feature>
<dbReference type="SUPFAM" id="SSF158472">
    <property type="entry name" value="HAMP domain-like"/>
    <property type="match status" value="1"/>
</dbReference>
<dbReference type="PROSITE" id="PS50109">
    <property type="entry name" value="HIS_KIN"/>
    <property type="match status" value="1"/>
</dbReference>
<comment type="subcellular location">
    <subcellularLocation>
        <location evidence="2">Cell membrane</location>
        <topology evidence="2">Multi-pass membrane protein</topology>
    </subcellularLocation>
</comment>
<accession>A0ABQ1YFK7</accession>
<name>A0ABQ1YFK7_9BACL</name>
<dbReference type="CDD" id="cd00075">
    <property type="entry name" value="HATPase"/>
    <property type="match status" value="1"/>
</dbReference>
<evidence type="ECO:0000256" key="16">
    <source>
        <dbReference type="ARBA" id="ARBA00040841"/>
    </source>
</evidence>
<dbReference type="InterPro" id="IPR003594">
    <property type="entry name" value="HATPase_dom"/>
</dbReference>
<dbReference type="CDD" id="cd00082">
    <property type="entry name" value="HisKA"/>
    <property type="match status" value="1"/>
</dbReference>
<dbReference type="InterPro" id="IPR036890">
    <property type="entry name" value="HATPase_C_sf"/>
</dbReference>
<dbReference type="Pfam" id="PF00512">
    <property type="entry name" value="HisKA"/>
    <property type="match status" value="1"/>
</dbReference>
<dbReference type="Gene3D" id="3.30.565.10">
    <property type="entry name" value="Histidine kinase-like ATPase, C-terminal domain"/>
    <property type="match status" value="1"/>
</dbReference>
<evidence type="ECO:0000256" key="3">
    <source>
        <dbReference type="ARBA" id="ARBA00012438"/>
    </source>
</evidence>
<dbReference type="InterPro" id="IPR036097">
    <property type="entry name" value="HisK_dim/P_sf"/>
</dbReference>
<keyword evidence="9 20" id="KW-0418">Kinase</keyword>
<evidence type="ECO:0000313" key="20">
    <source>
        <dbReference type="EMBL" id="GGH24400.1"/>
    </source>
</evidence>
<dbReference type="Proteomes" id="UP000659344">
    <property type="component" value="Unassembled WGS sequence"/>
</dbReference>
<dbReference type="CDD" id="cd06225">
    <property type="entry name" value="HAMP"/>
    <property type="match status" value="1"/>
</dbReference>
<organism evidence="20 21">
    <name type="scientific">Paenibacillus segetis</name>
    <dbReference type="NCBI Taxonomy" id="1325360"/>
    <lineage>
        <taxon>Bacteria</taxon>
        <taxon>Bacillati</taxon>
        <taxon>Bacillota</taxon>
        <taxon>Bacilli</taxon>
        <taxon>Bacillales</taxon>
        <taxon>Paenibacillaceae</taxon>
        <taxon>Paenibacillus</taxon>
    </lineage>
</organism>
<dbReference type="Pfam" id="PF02518">
    <property type="entry name" value="HATPase_c"/>
    <property type="match status" value="1"/>
</dbReference>
<dbReference type="SMART" id="SM00388">
    <property type="entry name" value="HisKA"/>
    <property type="match status" value="1"/>
</dbReference>
<sequence>MKSLYARMCILFCSMIVVSFLLGFLLSNGYYHVKIKPQNDDKLTQMALNLQKFSEEHPNSIDEYLSNAASLGYRIYLTDNKGDERFFGNPFKSYNLKQEQLQHVLDGNIFHGVAEYKANLFITGFFDSEIENAIGVPVQIDNRTYAMFMRPDANVQFGELRVFFALLLGAAVLFSLLFLMISTLHIVRPITRLTKATQDIAKGKYNLKVQTRRRDEIGQLAEHFTIMSQELERTERARQEFVANVSHEIESPLTSIQGFATTLKDHSIAQDQRVHYLSIIEEESRRLSLLSKQLLTLSTLDYDSNALHVKRFNLRTQIRQVAQIMEWKLTDKELFLKLSVPDIYLYADEDLVHQVWMNLITNAIKHTPAGGKVTISAEVQGEQCIISVSDTGEGIAEEDLPNIFDRFYKADRVRTRETNGTGLGLSIVQKIVKVHKGSIQVTSKVGEGTIFKVILPYKR</sequence>
<feature type="domain" description="Histidine kinase" evidence="18">
    <location>
        <begin position="244"/>
        <end position="459"/>
    </location>
</feature>
<dbReference type="InterPro" id="IPR050398">
    <property type="entry name" value="HssS/ArlS-like"/>
</dbReference>
<evidence type="ECO:0000256" key="10">
    <source>
        <dbReference type="ARBA" id="ARBA00022840"/>
    </source>
</evidence>
<evidence type="ECO:0000256" key="13">
    <source>
        <dbReference type="ARBA" id="ARBA00023026"/>
    </source>
</evidence>